<dbReference type="EMBL" id="JADIKE010000028">
    <property type="protein sequence ID" value="MBM7124617.1"/>
    <property type="molecule type" value="Genomic_DNA"/>
</dbReference>
<feature type="transmembrane region" description="Helical" evidence="5">
    <location>
        <begin position="12"/>
        <end position="32"/>
    </location>
</feature>
<comment type="caution">
    <text evidence="7">The sequence shown here is derived from an EMBL/GenBank/DDBJ whole genome shotgun (WGS) entry which is preliminary data.</text>
</comment>
<sequence length="133" mass="14734">MPTPSIGVNDGLRRVFFFLVAGGTGFALYLVISYTLHYFFHVGEVISVVAGTLLPILPTFWMQRELTFRSNESHSRSFPRYFALQVCNAGFIAMLTALGKFVGLPAVIVFPLCGLIGAVISYYVQARLIFFAN</sequence>
<gene>
    <name evidence="7" type="ORF">ISP19_04435</name>
</gene>
<feature type="domain" description="GtrA/DPMS transmembrane" evidence="6">
    <location>
        <begin position="18"/>
        <end position="130"/>
    </location>
</feature>
<keyword evidence="3 5" id="KW-1133">Transmembrane helix</keyword>
<comment type="subcellular location">
    <subcellularLocation>
        <location evidence="1">Membrane</location>
        <topology evidence="1">Multi-pass membrane protein</topology>
    </subcellularLocation>
</comment>
<evidence type="ECO:0000256" key="2">
    <source>
        <dbReference type="ARBA" id="ARBA00022692"/>
    </source>
</evidence>
<evidence type="ECO:0000259" key="6">
    <source>
        <dbReference type="Pfam" id="PF04138"/>
    </source>
</evidence>
<feature type="transmembrane region" description="Helical" evidence="5">
    <location>
        <begin position="104"/>
        <end position="124"/>
    </location>
</feature>
<reference evidence="7" key="1">
    <citation type="submission" date="2020-10" db="EMBL/GenBank/DDBJ databases">
        <title>Phylogeny of dyella-like bacteria.</title>
        <authorList>
            <person name="Fu J."/>
        </authorList>
    </citation>
    <scope>NUCLEOTIDE SEQUENCE</scope>
    <source>
        <strain evidence="7">DHOC52</strain>
    </source>
</reference>
<proteinExistence type="predicted"/>
<keyword evidence="8" id="KW-1185">Reference proteome</keyword>
<evidence type="ECO:0000256" key="3">
    <source>
        <dbReference type="ARBA" id="ARBA00022989"/>
    </source>
</evidence>
<dbReference type="Pfam" id="PF04138">
    <property type="entry name" value="GtrA_DPMS_TM"/>
    <property type="match status" value="1"/>
</dbReference>
<dbReference type="InterPro" id="IPR007267">
    <property type="entry name" value="GtrA_DPMS_TM"/>
</dbReference>
<evidence type="ECO:0000256" key="1">
    <source>
        <dbReference type="ARBA" id="ARBA00004141"/>
    </source>
</evidence>
<dbReference type="RefSeq" id="WP_204680148.1">
    <property type="nucleotide sequence ID" value="NZ_BSNR01000003.1"/>
</dbReference>
<keyword evidence="2 5" id="KW-0812">Transmembrane</keyword>
<evidence type="ECO:0000313" key="7">
    <source>
        <dbReference type="EMBL" id="MBM7124617.1"/>
    </source>
</evidence>
<accession>A0ABS2K1K6</accession>
<organism evidence="7 8">
    <name type="scientific">Dyella flava</name>
    <dbReference type="NCBI Taxonomy" id="1920170"/>
    <lineage>
        <taxon>Bacteria</taxon>
        <taxon>Pseudomonadati</taxon>
        <taxon>Pseudomonadota</taxon>
        <taxon>Gammaproteobacteria</taxon>
        <taxon>Lysobacterales</taxon>
        <taxon>Rhodanobacteraceae</taxon>
        <taxon>Dyella</taxon>
    </lineage>
</organism>
<keyword evidence="4 5" id="KW-0472">Membrane</keyword>
<name>A0ABS2K1K6_9GAMM</name>
<evidence type="ECO:0000256" key="4">
    <source>
        <dbReference type="ARBA" id="ARBA00023136"/>
    </source>
</evidence>
<evidence type="ECO:0000313" key="8">
    <source>
        <dbReference type="Proteomes" id="UP001430149"/>
    </source>
</evidence>
<dbReference type="Proteomes" id="UP001430149">
    <property type="component" value="Unassembled WGS sequence"/>
</dbReference>
<protein>
    <submittedName>
        <fullName evidence="7">GtrA family protein</fullName>
    </submittedName>
</protein>
<evidence type="ECO:0000256" key="5">
    <source>
        <dbReference type="SAM" id="Phobius"/>
    </source>
</evidence>
<feature type="transmembrane region" description="Helical" evidence="5">
    <location>
        <begin position="38"/>
        <end position="61"/>
    </location>
</feature>